<evidence type="ECO:0008006" key="3">
    <source>
        <dbReference type="Google" id="ProtNLM"/>
    </source>
</evidence>
<comment type="caution">
    <text evidence="1">The sequence shown here is derived from an EMBL/GenBank/DDBJ whole genome shotgun (WGS) entry which is preliminary data.</text>
</comment>
<sequence length="90" mass="10212">MKPFTVFLLLAMLIIGCGSANNSISLLRVLKMNQNEFQEIQKISIEDANGFKFIKTTLDKNKFSSTSTTTENQTITNEEYKAIKAILKKY</sequence>
<organism evidence="1 2">
    <name type="scientific">Flavobacterium jumunjinense</name>
    <dbReference type="NCBI Taxonomy" id="998845"/>
    <lineage>
        <taxon>Bacteria</taxon>
        <taxon>Pseudomonadati</taxon>
        <taxon>Bacteroidota</taxon>
        <taxon>Flavobacteriia</taxon>
        <taxon>Flavobacteriales</taxon>
        <taxon>Flavobacteriaceae</taxon>
        <taxon>Flavobacterium</taxon>
    </lineage>
</organism>
<dbReference type="EMBL" id="JBHMEY010000059">
    <property type="protein sequence ID" value="MFB9097546.1"/>
    <property type="molecule type" value="Genomic_DNA"/>
</dbReference>
<evidence type="ECO:0000313" key="1">
    <source>
        <dbReference type="EMBL" id="MFB9097546.1"/>
    </source>
</evidence>
<proteinExistence type="predicted"/>
<evidence type="ECO:0000313" key="2">
    <source>
        <dbReference type="Proteomes" id="UP001589607"/>
    </source>
</evidence>
<dbReference type="PROSITE" id="PS51257">
    <property type="entry name" value="PROKAR_LIPOPROTEIN"/>
    <property type="match status" value="1"/>
</dbReference>
<dbReference type="RefSeq" id="WP_236457498.1">
    <property type="nucleotide sequence ID" value="NZ_CBCSGE010000006.1"/>
</dbReference>
<protein>
    <recommendedName>
        <fullName evidence="3">Lipoprotein</fullName>
    </recommendedName>
</protein>
<name>A0ABV5GRC2_9FLAO</name>
<dbReference type="Proteomes" id="UP001589607">
    <property type="component" value="Unassembled WGS sequence"/>
</dbReference>
<gene>
    <name evidence="1" type="ORF">ACFFVF_13570</name>
</gene>
<reference evidence="1 2" key="1">
    <citation type="submission" date="2024-09" db="EMBL/GenBank/DDBJ databases">
        <authorList>
            <person name="Sun Q."/>
            <person name="Mori K."/>
        </authorList>
    </citation>
    <scope>NUCLEOTIDE SEQUENCE [LARGE SCALE GENOMIC DNA]</scope>
    <source>
        <strain evidence="1 2">CECT 7955</strain>
    </source>
</reference>
<keyword evidence="2" id="KW-1185">Reference proteome</keyword>
<accession>A0ABV5GRC2</accession>